<reference evidence="8" key="1">
    <citation type="journal article" date="2019" name="bioRxiv">
        <title>The Genome of the Zebra Mussel, Dreissena polymorpha: A Resource for Invasive Species Research.</title>
        <authorList>
            <person name="McCartney M.A."/>
            <person name="Auch B."/>
            <person name="Kono T."/>
            <person name="Mallez S."/>
            <person name="Zhang Y."/>
            <person name="Obille A."/>
            <person name="Becker A."/>
            <person name="Abrahante J.E."/>
            <person name="Garbe J."/>
            <person name="Badalamenti J.P."/>
            <person name="Herman A."/>
            <person name="Mangelson H."/>
            <person name="Liachko I."/>
            <person name="Sullivan S."/>
            <person name="Sone E.D."/>
            <person name="Koren S."/>
            <person name="Silverstein K.A.T."/>
            <person name="Beckman K.B."/>
            <person name="Gohl D.M."/>
        </authorList>
    </citation>
    <scope>NUCLEOTIDE SEQUENCE</scope>
    <source>
        <strain evidence="8">Duluth1</strain>
        <tissue evidence="8">Whole animal</tissue>
    </source>
</reference>
<dbReference type="AlphaFoldDB" id="A0A9D4BIM9"/>
<protein>
    <recommendedName>
        <fullName evidence="6">Ciliary microtubule inner protein 2C</fullName>
    </recommendedName>
</protein>
<comment type="similarity">
    <text evidence="5">Belongs to the CIMIP2 family.</text>
</comment>
<evidence type="ECO:0000256" key="2">
    <source>
        <dbReference type="ARBA" id="ARBA00022490"/>
    </source>
</evidence>
<dbReference type="GO" id="GO:0015630">
    <property type="term" value="C:microtubule cytoskeleton"/>
    <property type="evidence" value="ECO:0007669"/>
    <property type="project" value="UniProtKB-ARBA"/>
</dbReference>
<dbReference type="Proteomes" id="UP000828390">
    <property type="component" value="Unassembled WGS sequence"/>
</dbReference>
<comment type="subcellular location">
    <subcellularLocation>
        <location evidence="1">Cytoplasm</location>
        <location evidence="1">Cytoskeleton</location>
        <location evidence="1">Cilium axoneme</location>
    </subcellularLocation>
</comment>
<evidence type="ECO:0000256" key="5">
    <source>
        <dbReference type="ARBA" id="ARBA00035661"/>
    </source>
</evidence>
<keyword evidence="4" id="KW-0966">Cell projection</keyword>
<gene>
    <name evidence="8" type="ORF">DPMN_083800</name>
</gene>
<accession>A0A9D4BIM9</accession>
<feature type="domain" description="Ciliary microtubule inner protein 2A-C-like" evidence="7">
    <location>
        <begin position="18"/>
        <end position="84"/>
    </location>
</feature>
<dbReference type="OrthoDB" id="8181742at2759"/>
<evidence type="ECO:0000259" key="7">
    <source>
        <dbReference type="Pfam" id="PF10629"/>
    </source>
</evidence>
<dbReference type="EMBL" id="JAIWYP010000016">
    <property type="protein sequence ID" value="KAH3696337.1"/>
    <property type="molecule type" value="Genomic_DNA"/>
</dbReference>
<evidence type="ECO:0000256" key="4">
    <source>
        <dbReference type="ARBA" id="ARBA00023273"/>
    </source>
</evidence>
<dbReference type="InterPro" id="IPR018902">
    <property type="entry name" value="CMI2A-C-like_dom"/>
</dbReference>
<comment type="caution">
    <text evidence="8">The sequence shown here is derived from an EMBL/GenBank/DDBJ whole genome shotgun (WGS) entry which is preliminary data.</text>
</comment>
<proteinExistence type="inferred from homology"/>
<evidence type="ECO:0000256" key="6">
    <source>
        <dbReference type="ARBA" id="ARBA00041160"/>
    </source>
</evidence>
<evidence type="ECO:0000313" key="8">
    <source>
        <dbReference type="EMBL" id="KAH3696337.1"/>
    </source>
</evidence>
<organism evidence="8 9">
    <name type="scientific">Dreissena polymorpha</name>
    <name type="common">Zebra mussel</name>
    <name type="synonym">Mytilus polymorpha</name>
    <dbReference type="NCBI Taxonomy" id="45954"/>
    <lineage>
        <taxon>Eukaryota</taxon>
        <taxon>Metazoa</taxon>
        <taxon>Spiralia</taxon>
        <taxon>Lophotrochozoa</taxon>
        <taxon>Mollusca</taxon>
        <taxon>Bivalvia</taxon>
        <taxon>Autobranchia</taxon>
        <taxon>Heteroconchia</taxon>
        <taxon>Euheterodonta</taxon>
        <taxon>Imparidentia</taxon>
        <taxon>Neoheterodontei</taxon>
        <taxon>Myida</taxon>
        <taxon>Dreissenoidea</taxon>
        <taxon>Dreissenidae</taxon>
        <taxon>Dreissena</taxon>
    </lineage>
</organism>
<keyword evidence="9" id="KW-1185">Reference proteome</keyword>
<evidence type="ECO:0000256" key="3">
    <source>
        <dbReference type="ARBA" id="ARBA00023212"/>
    </source>
</evidence>
<evidence type="ECO:0000256" key="1">
    <source>
        <dbReference type="ARBA" id="ARBA00004430"/>
    </source>
</evidence>
<reference evidence="8" key="2">
    <citation type="submission" date="2020-11" db="EMBL/GenBank/DDBJ databases">
        <authorList>
            <person name="McCartney M.A."/>
            <person name="Auch B."/>
            <person name="Kono T."/>
            <person name="Mallez S."/>
            <person name="Becker A."/>
            <person name="Gohl D.M."/>
            <person name="Silverstein K.A.T."/>
            <person name="Koren S."/>
            <person name="Bechman K.B."/>
            <person name="Herman A."/>
            <person name="Abrahante J.E."/>
            <person name="Garbe J."/>
        </authorList>
    </citation>
    <scope>NUCLEOTIDE SEQUENCE</scope>
    <source>
        <strain evidence="8">Duluth1</strain>
        <tissue evidence="8">Whole animal</tissue>
    </source>
</reference>
<dbReference type="PANTHER" id="PTHR34924">
    <property type="entry name" value="UPF0573 PROTEIN C2ORF70"/>
    <property type="match status" value="1"/>
</dbReference>
<keyword evidence="3" id="KW-0206">Cytoskeleton</keyword>
<dbReference type="GO" id="GO:0005930">
    <property type="term" value="C:axoneme"/>
    <property type="evidence" value="ECO:0007669"/>
    <property type="project" value="UniProtKB-SubCell"/>
</dbReference>
<sequence length="201" mass="23641">MSRSAGTLITTHNSTFIPPRFMPGYRGHCPTTKYDYGETYGNATNKYFQDYRSEVLNASHDPYARGGEFPTYYTHRPESVISARGRTRDRWLAAPKYNLSNVDFDRKEELKSFDTLGQKHREFYFDKSGTKKSVNYFMIPSSAEDQIKRKAQFMILATRHTDDINLPYLDHEARRFPLLKRVSSSSSQRDREMRDVYFEKR</sequence>
<keyword evidence="2" id="KW-0963">Cytoplasm</keyword>
<name>A0A9D4BIM9_DREPO</name>
<evidence type="ECO:0000313" key="9">
    <source>
        <dbReference type="Proteomes" id="UP000828390"/>
    </source>
</evidence>
<dbReference type="PANTHER" id="PTHR34924:SF1">
    <property type="entry name" value="PROTEIN FAM166C"/>
    <property type="match status" value="1"/>
</dbReference>
<dbReference type="InterPro" id="IPR052329">
    <property type="entry name" value="CIMIP2C"/>
</dbReference>
<dbReference type="Pfam" id="PF10629">
    <property type="entry name" value="CMI2B-like"/>
    <property type="match status" value="1"/>
</dbReference>